<organism evidence="3 4">
    <name type="scientific">Nostocoides jenkinsii Ben 74</name>
    <dbReference type="NCBI Taxonomy" id="1193518"/>
    <lineage>
        <taxon>Bacteria</taxon>
        <taxon>Bacillati</taxon>
        <taxon>Actinomycetota</taxon>
        <taxon>Actinomycetes</taxon>
        <taxon>Micrococcales</taxon>
        <taxon>Intrasporangiaceae</taxon>
        <taxon>Nostocoides</taxon>
    </lineage>
</organism>
<dbReference type="EMBL" id="CAJC01000172">
    <property type="protein sequence ID" value="CCI54140.1"/>
    <property type="molecule type" value="Genomic_DNA"/>
</dbReference>
<feature type="transmembrane region" description="Helical" evidence="2">
    <location>
        <begin position="368"/>
        <end position="397"/>
    </location>
</feature>
<reference evidence="3 4" key="1">
    <citation type="journal article" date="2013" name="ISME J.">
        <title>A metabolic model for members of the genus Tetrasphaera involved in enhanced biological phosphorus removal.</title>
        <authorList>
            <person name="Kristiansen R."/>
            <person name="Nguyen H.T.T."/>
            <person name="Saunders A.M."/>
            <person name="Nielsen J.L."/>
            <person name="Wimmer R."/>
            <person name="Le V.Q."/>
            <person name="McIlroy S.J."/>
            <person name="Petrovski S."/>
            <person name="Seviour R.J."/>
            <person name="Calteau A."/>
            <person name="Nielsen K.L."/>
            <person name="Nielsen P.H."/>
        </authorList>
    </citation>
    <scope>NUCLEOTIDE SEQUENCE [LARGE SCALE GENOMIC DNA]</scope>
    <source>
        <strain evidence="3 4">Ben 74</strain>
    </source>
</reference>
<feature type="transmembrane region" description="Helical" evidence="2">
    <location>
        <begin position="295"/>
        <end position="313"/>
    </location>
</feature>
<feature type="transmembrane region" description="Helical" evidence="2">
    <location>
        <begin position="409"/>
        <end position="425"/>
    </location>
</feature>
<feature type="transmembrane region" description="Helical" evidence="2">
    <location>
        <begin position="334"/>
        <end position="356"/>
    </location>
</feature>
<dbReference type="Proteomes" id="UP000035720">
    <property type="component" value="Unassembled WGS sequence"/>
</dbReference>
<feature type="transmembrane region" description="Helical" evidence="2">
    <location>
        <begin position="475"/>
        <end position="494"/>
    </location>
</feature>
<evidence type="ECO:0000313" key="3">
    <source>
        <dbReference type="EMBL" id="CCI54140.1"/>
    </source>
</evidence>
<gene>
    <name evidence="3" type="ORF">BN13_60041</name>
</gene>
<keyword evidence="2" id="KW-0472">Membrane</keyword>
<evidence type="ECO:0000313" key="4">
    <source>
        <dbReference type="Proteomes" id="UP000035720"/>
    </source>
</evidence>
<protein>
    <submittedName>
        <fullName evidence="3">Uncharacterized protein</fullName>
    </submittedName>
</protein>
<keyword evidence="2" id="KW-1133">Transmembrane helix</keyword>
<proteinExistence type="predicted"/>
<feature type="transmembrane region" description="Helical" evidence="2">
    <location>
        <begin position="182"/>
        <end position="203"/>
    </location>
</feature>
<feature type="transmembrane region" description="Helical" evidence="2">
    <location>
        <begin position="151"/>
        <end position="170"/>
    </location>
</feature>
<keyword evidence="4" id="KW-1185">Reference proteome</keyword>
<feature type="transmembrane region" description="Helical" evidence="2">
    <location>
        <begin position="266"/>
        <end position="283"/>
    </location>
</feature>
<comment type="caution">
    <text evidence="3">The sequence shown here is derived from an EMBL/GenBank/DDBJ whole genome shotgun (WGS) entry which is preliminary data.</text>
</comment>
<evidence type="ECO:0000256" key="1">
    <source>
        <dbReference type="SAM" id="MobiDB-lite"/>
    </source>
</evidence>
<feature type="transmembrane region" description="Helical" evidence="2">
    <location>
        <begin position="123"/>
        <end position="145"/>
    </location>
</feature>
<feature type="region of interest" description="Disordered" evidence="1">
    <location>
        <begin position="604"/>
        <end position="631"/>
    </location>
</feature>
<feature type="transmembrane region" description="Helical" evidence="2">
    <location>
        <begin position="223"/>
        <end position="245"/>
    </location>
</feature>
<name>A0A077MDY1_9MICO</name>
<feature type="transmembrane region" description="Helical" evidence="2">
    <location>
        <begin position="573"/>
        <end position="590"/>
    </location>
</feature>
<sequence>MSQATHQATPTSRSAAVAAARDFWRTFFSGPVRDNVVRGRGGGVPGATTAIVGLLAFAVAALAVLAGPNLAALPTLPGEATLGSDTRPGHPVTIPVLAFPVLTGLLVVSVFAGVFGAAYARTWLAIAASILVTLPTILIAGDAWVFRELAWQGWVSLPAAALLTPAIWLLRRFRPPPTIVQPMAAALAALVVVPAAIGLTTAYTQPGLSGGVALLGQGLERTLTLLALVVAPVAILAGAGAVSFARTVTGFLTRTLARALPDKPRALAGVVVLVLAGDLFAVVRRFLDADLSWRLGVRTVVAGLLLAGVVRWWRWATRGIAESADDVEAGASTGAPVMAILLTAIVAPAAVAYVAATLEAAVTDGIHLVGFATTVASALGHSWVGSVYGTTVGLTLIGLSAFTARGHPGVLLAWLGVAGSVLLVLTQWNTWLDSPAWGAFDTADVARAAVIFVTLELASAGVRWRRQGRPPTPDWLATALTALILIAFVLHGGFVNDPFAPILGFTGVGLVFFGVIWGFVTSGGHAAATGLAGLGRTTILIAYAVLTTTLVAWGSITGSDIAGSASGTFADAGRNILGTTLLTCFLAVWLDRLTNPAELTNAADVTDPADVSQPSRPRPQVGYRLGHPVRP</sequence>
<keyword evidence="2" id="KW-0812">Transmembrane</keyword>
<dbReference type="RefSeq" id="WP_048544001.1">
    <property type="nucleotide sequence ID" value="NZ_HF571038.1"/>
</dbReference>
<accession>A0A077MDY1</accession>
<evidence type="ECO:0000256" key="2">
    <source>
        <dbReference type="SAM" id="Phobius"/>
    </source>
</evidence>
<feature type="transmembrane region" description="Helical" evidence="2">
    <location>
        <begin position="50"/>
        <end position="72"/>
    </location>
</feature>
<feature type="transmembrane region" description="Helical" evidence="2">
    <location>
        <begin position="533"/>
        <end position="553"/>
    </location>
</feature>
<feature type="transmembrane region" description="Helical" evidence="2">
    <location>
        <begin position="500"/>
        <end position="521"/>
    </location>
</feature>
<dbReference type="AlphaFoldDB" id="A0A077MDY1"/>
<dbReference type="STRING" id="1193518.BN13_60041"/>
<feature type="transmembrane region" description="Helical" evidence="2">
    <location>
        <begin position="92"/>
        <end position="116"/>
    </location>
</feature>
<feature type="transmembrane region" description="Helical" evidence="2">
    <location>
        <begin position="445"/>
        <end position="463"/>
    </location>
</feature>